<dbReference type="Gene3D" id="2.40.30.10">
    <property type="entry name" value="Translation factors"/>
    <property type="match status" value="1"/>
</dbReference>
<sequence>MDQFEVVVSKAEALTPRIREFVLARPNAAPMPGWAAGAHIDVHLPDVGRRSYSLIETASPRAAAEHPTAYRIAVLQESKSGGGSTYMHGLKTGDRLTISPPANNFPLRAGASEIALVAGGIGVTPLLAMACELCAAKRPFSFYYAGRSRSELAFLGDIERLTSASAAIHADDEVGRFFDLEGLMTRLSPDVPLYLCGPLPMIEAAIALAKRLNWPQGRLHFEIFSAPDEKSGDSAFEVELRSSGRIYEIPAGKTILDVLLEAGEDPMHDCKRGDCGICQTTVISGIPDHRDYILSESEKASNKVMQICVSRARTERLVLDL</sequence>
<keyword evidence="2" id="KW-0001">2Fe-2S</keyword>
<reference evidence="9 10" key="1">
    <citation type="submission" date="2014-03" db="EMBL/GenBank/DDBJ databases">
        <title>Bradyrhizobium valentinum sp. nov., isolated from effective nodules of Lupinus mariae-josephae, a lupine endemic of basic-lime soils in Eastern Spain.</title>
        <authorList>
            <person name="Duran D."/>
            <person name="Rey L."/>
            <person name="Navarro A."/>
            <person name="Busquets A."/>
            <person name="Imperial J."/>
            <person name="Ruiz-Argueso T."/>
        </authorList>
    </citation>
    <scope>NUCLEOTIDE SEQUENCE [LARGE SCALE GENOMIC DNA]</scope>
    <source>
        <strain evidence="9 10">LmjM3</strain>
    </source>
</reference>
<dbReference type="Proteomes" id="UP000051913">
    <property type="component" value="Unassembled WGS sequence"/>
</dbReference>
<dbReference type="PRINTS" id="PR00409">
    <property type="entry name" value="PHDIOXRDTASE"/>
</dbReference>
<gene>
    <name evidence="9" type="ORF">CP49_17865</name>
</gene>
<comment type="caution">
    <text evidence="9">The sequence shown here is derived from an EMBL/GenBank/DDBJ whole genome shotgun (WGS) entry which is preliminary data.</text>
</comment>
<keyword evidence="6" id="KW-0411">Iron-sulfur</keyword>
<dbReference type="PROSITE" id="PS51384">
    <property type="entry name" value="FAD_FR"/>
    <property type="match status" value="1"/>
</dbReference>
<dbReference type="InterPro" id="IPR017938">
    <property type="entry name" value="Riboflavin_synthase-like_b-brl"/>
</dbReference>
<keyword evidence="5" id="KW-0408">Iron</keyword>
<dbReference type="InterPro" id="IPR012675">
    <property type="entry name" value="Beta-grasp_dom_sf"/>
</dbReference>
<dbReference type="InterPro" id="IPR039261">
    <property type="entry name" value="FNR_nucleotide-bd"/>
</dbReference>
<evidence type="ECO:0000256" key="5">
    <source>
        <dbReference type="ARBA" id="ARBA00023004"/>
    </source>
</evidence>
<dbReference type="InterPro" id="IPR036010">
    <property type="entry name" value="2Fe-2S_ferredoxin-like_sf"/>
</dbReference>
<protein>
    <recommendedName>
        <fullName evidence="11">Ferredoxin</fullName>
    </recommendedName>
</protein>
<feature type="domain" description="FAD-binding FR-type" evidence="8">
    <location>
        <begin position="1"/>
        <end position="108"/>
    </location>
</feature>
<dbReference type="GO" id="GO:0051537">
    <property type="term" value="F:2 iron, 2 sulfur cluster binding"/>
    <property type="evidence" value="ECO:0007669"/>
    <property type="project" value="UniProtKB-KW"/>
</dbReference>
<dbReference type="STRING" id="1518501.CQ10_09165"/>
<keyword evidence="3" id="KW-0479">Metal-binding</keyword>
<dbReference type="InterPro" id="IPR050415">
    <property type="entry name" value="MRET"/>
</dbReference>
<dbReference type="GO" id="GO:0046872">
    <property type="term" value="F:metal ion binding"/>
    <property type="evidence" value="ECO:0007669"/>
    <property type="project" value="UniProtKB-KW"/>
</dbReference>
<keyword evidence="10" id="KW-1185">Reference proteome</keyword>
<dbReference type="AlphaFoldDB" id="A0A0R3KPZ9"/>
<dbReference type="InterPro" id="IPR001041">
    <property type="entry name" value="2Fe-2S_ferredoxin-type"/>
</dbReference>
<keyword evidence="1" id="KW-0285">Flavoprotein</keyword>
<evidence type="ECO:0000256" key="4">
    <source>
        <dbReference type="ARBA" id="ARBA00023002"/>
    </source>
</evidence>
<name>A0A0R3KPZ9_9BRAD</name>
<evidence type="ECO:0008006" key="11">
    <source>
        <dbReference type="Google" id="ProtNLM"/>
    </source>
</evidence>
<dbReference type="RefSeq" id="WP_057854383.1">
    <property type="nucleotide sequence ID" value="NZ_LLXX01000182.1"/>
</dbReference>
<dbReference type="InterPro" id="IPR017927">
    <property type="entry name" value="FAD-bd_FR_type"/>
</dbReference>
<dbReference type="Gene3D" id="3.40.50.80">
    <property type="entry name" value="Nucleotide-binding domain of ferredoxin-NADP reductase (FNR) module"/>
    <property type="match status" value="1"/>
</dbReference>
<evidence type="ECO:0000256" key="1">
    <source>
        <dbReference type="ARBA" id="ARBA00022630"/>
    </source>
</evidence>
<keyword evidence="4" id="KW-0560">Oxidoreductase</keyword>
<dbReference type="GO" id="GO:0016491">
    <property type="term" value="F:oxidoreductase activity"/>
    <property type="evidence" value="ECO:0007669"/>
    <property type="project" value="UniProtKB-KW"/>
</dbReference>
<proteinExistence type="predicted"/>
<dbReference type="SUPFAM" id="SSF52343">
    <property type="entry name" value="Ferredoxin reductase-like, C-terminal NADP-linked domain"/>
    <property type="match status" value="1"/>
</dbReference>
<evidence type="ECO:0000256" key="3">
    <source>
        <dbReference type="ARBA" id="ARBA00022723"/>
    </source>
</evidence>
<dbReference type="CDD" id="cd06185">
    <property type="entry name" value="PDR_like"/>
    <property type="match status" value="1"/>
</dbReference>
<dbReference type="Gene3D" id="3.10.20.30">
    <property type="match status" value="1"/>
</dbReference>
<dbReference type="SUPFAM" id="SSF63380">
    <property type="entry name" value="Riboflavin synthase domain-like"/>
    <property type="match status" value="1"/>
</dbReference>
<evidence type="ECO:0000256" key="2">
    <source>
        <dbReference type="ARBA" id="ARBA00022714"/>
    </source>
</evidence>
<dbReference type="CDD" id="cd00207">
    <property type="entry name" value="fer2"/>
    <property type="match status" value="1"/>
</dbReference>
<accession>A0A0R3KPZ9</accession>
<dbReference type="PANTHER" id="PTHR47354:SF1">
    <property type="entry name" value="CARNITINE MONOOXYGENASE REDUCTASE SUBUNIT"/>
    <property type="match status" value="1"/>
</dbReference>
<evidence type="ECO:0000259" key="8">
    <source>
        <dbReference type="PROSITE" id="PS51384"/>
    </source>
</evidence>
<dbReference type="InterPro" id="IPR006058">
    <property type="entry name" value="2Fe2S_fd_BS"/>
</dbReference>
<dbReference type="PROSITE" id="PS51085">
    <property type="entry name" value="2FE2S_FER_2"/>
    <property type="match status" value="1"/>
</dbReference>
<evidence type="ECO:0000313" key="9">
    <source>
        <dbReference type="EMBL" id="KRQ97728.1"/>
    </source>
</evidence>
<feature type="domain" description="2Fe-2S ferredoxin-type" evidence="7">
    <location>
        <begin position="236"/>
        <end position="321"/>
    </location>
</feature>
<evidence type="ECO:0000259" key="7">
    <source>
        <dbReference type="PROSITE" id="PS51085"/>
    </source>
</evidence>
<evidence type="ECO:0000256" key="6">
    <source>
        <dbReference type="ARBA" id="ARBA00023014"/>
    </source>
</evidence>
<organism evidence="9 10">
    <name type="scientific">Bradyrhizobium valentinum</name>
    <dbReference type="NCBI Taxonomy" id="1518501"/>
    <lineage>
        <taxon>Bacteria</taxon>
        <taxon>Pseudomonadati</taxon>
        <taxon>Pseudomonadota</taxon>
        <taxon>Alphaproteobacteria</taxon>
        <taxon>Hyphomicrobiales</taxon>
        <taxon>Nitrobacteraceae</taxon>
        <taxon>Bradyrhizobium</taxon>
    </lineage>
</organism>
<dbReference type="PROSITE" id="PS00197">
    <property type="entry name" value="2FE2S_FER_1"/>
    <property type="match status" value="1"/>
</dbReference>
<dbReference type="SUPFAM" id="SSF54292">
    <property type="entry name" value="2Fe-2S ferredoxin-like"/>
    <property type="match status" value="1"/>
</dbReference>
<dbReference type="EMBL" id="LLXX01000182">
    <property type="protein sequence ID" value="KRQ97728.1"/>
    <property type="molecule type" value="Genomic_DNA"/>
</dbReference>
<dbReference type="PANTHER" id="PTHR47354">
    <property type="entry name" value="NADH OXIDOREDUCTASE HCR"/>
    <property type="match status" value="1"/>
</dbReference>
<evidence type="ECO:0000313" key="10">
    <source>
        <dbReference type="Proteomes" id="UP000051913"/>
    </source>
</evidence>
<dbReference type="Pfam" id="PF00111">
    <property type="entry name" value="Fer2"/>
    <property type="match status" value="1"/>
</dbReference>